<dbReference type="InterPro" id="IPR001138">
    <property type="entry name" value="Zn2Cys6_DnaBD"/>
</dbReference>
<dbReference type="PROSITE" id="PS50048">
    <property type="entry name" value="ZN2_CY6_FUNGAL_2"/>
    <property type="match status" value="1"/>
</dbReference>
<dbReference type="InterPro" id="IPR001466">
    <property type="entry name" value="Beta-lactam-related"/>
</dbReference>
<gene>
    <name evidence="3" type="ORF">FSPOR_8904</name>
</gene>
<dbReference type="PANTHER" id="PTHR43319:SF3">
    <property type="entry name" value="BETA-LACTAMASE-RELATED DOMAIN-CONTAINING PROTEIN"/>
    <property type="match status" value="1"/>
</dbReference>
<accession>A0A395RS36</accession>
<evidence type="ECO:0000313" key="4">
    <source>
        <dbReference type="Proteomes" id="UP000266152"/>
    </source>
</evidence>
<dbReference type="InterPro" id="IPR012338">
    <property type="entry name" value="Beta-lactam/transpept-like"/>
</dbReference>
<name>A0A395RS36_FUSSP</name>
<evidence type="ECO:0000256" key="1">
    <source>
        <dbReference type="ARBA" id="ARBA00023242"/>
    </source>
</evidence>
<dbReference type="SUPFAM" id="SSF56601">
    <property type="entry name" value="beta-lactamase/transpeptidase-like"/>
    <property type="match status" value="1"/>
</dbReference>
<evidence type="ECO:0000259" key="2">
    <source>
        <dbReference type="PROSITE" id="PS50048"/>
    </source>
</evidence>
<dbReference type="Pfam" id="PF00172">
    <property type="entry name" value="Zn_clus"/>
    <property type="match status" value="1"/>
</dbReference>
<dbReference type="InterPro" id="IPR036864">
    <property type="entry name" value="Zn2-C6_fun-type_DNA-bd_sf"/>
</dbReference>
<comment type="caution">
    <text evidence="3">The sequence shown here is derived from an EMBL/GenBank/DDBJ whole genome shotgun (WGS) entry which is preliminary data.</text>
</comment>
<proteinExistence type="predicted"/>
<dbReference type="InterPro" id="IPR021858">
    <property type="entry name" value="Fun_TF"/>
</dbReference>
<dbReference type="STRING" id="5514.A0A395RS36"/>
<dbReference type="EMBL" id="PXOF01000138">
    <property type="protein sequence ID" value="RGP62921.1"/>
    <property type="molecule type" value="Genomic_DNA"/>
</dbReference>
<dbReference type="InterPro" id="IPR052907">
    <property type="entry name" value="Beta-lactamase/esterase"/>
</dbReference>
<dbReference type="GO" id="GO:0000981">
    <property type="term" value="F:DNA-binding transcription factor activity, RNA polymerase II-specific"/>
    <property type="evidence" value="ECO:0007669"/>
    <property type="project" value="InterPro"/>
</dbReference>
<evidence type="ECO:0000313" key="3">
    <source>
        <dbReference type="EMBL" id="RGP62921.1"/>
    </source>
</evidence>
<keyword evidence="1" id="KW-0539">Nucleus</keyword>
<dbReference type="PANTHER" id="PTHR43319">
    <property type="entry name" value="BETA-LACTAMASE-RELATED"/>
    <property type="match status" value="1"/>
</dbReference>
<dbReference type="Pfam" id="PF11951">
    <property type="entry name" value="Fungal_trans_2"/>
    <property type="match status" value="1"/>
</dbReference>
<dbReference type="Proteomes" id="UP000266152">
    <property type="component" value="Unassembled WGS sequence"/>
</dbReference>
<dbReference type="Gene3D" id="4.10.240.10">
    <property type="entry name" value="Zn(2)-C6 fungal-type DNA-binding domain"/>
    <property type="match status" value="1"/>
</dbReference>
<organism evidence="3 4">
    <name type="scientific">Fusarium sporotrichioides</name>
    <dbReference type="NCBI Taxonomy" id="5514"/>
    <lineage>
        <taxon>Eukaryota</taxon>
        <taxon>Fungi</taxon>
        <taxon>Dikarya</taxon>
        <taxon>Ascomycota</taxon>
        <taxon>Pezizomycotina</taxon>
        <taxon>Sordariomycetes</taxon>
        <taxon>Hypocreomycetidae</taxon>
        <taxon>Hypocreales</taxon>
        <taxon>Nectriaceae</taxon>
        <taxon>Fusarium</taxon>
    </lineage>
</organism>
<dbReference type="SUPFAM" id="SSF57701">
    <property type="entry name" value="Zn2/Cys6 DNA-binding domain"/>
    <property type="match status" value="1"/>
</dbReference>
<protein>
    <submittedName>
        <fullName evidence="3">Beta-lactamase</fullName>
    </submittedName>
</protein>
<reference evidence="3 4" key="1">
    <citation type="journal article" date="2018" name="PLoS Pathog.">
        <title>Evolution of structural diversity of trichothecenes, a family of toxins produced by plant pathogenic and entomopathogenic fungi.</title>
        <authorList>
            <person name="Proctor R.H."/>
            <person name="McCormick S.P."/>
            <person name="Kim H.S."/>
            <person name="Cardoza R.E."/>
            <person name="Stanley A.M."/>
            <person name="Lindo L."/>
            <person name="Kelly A."/>
            <person name="Brown D.W."/>
            <person name="Lee T."/>
            <person name="Vaughan M.M."/>
            <person name="Alexander N.J."/>
            <person name="Busman M."/>
            <person name="Gutierrez S."/>
        </authorList>
    </citation>
    <scope>NUCLEOTIDE SEQUENCE [LARGE SCALE GENOMIC DNA]</scope>
    <source>
        <strain evidence="3 4">NRRL 3299</strain>
    </source>
</reference>
<dbReference type="Gene3D" id="3.40.710.10">
    <property type="entry name" value="DD-peptidase/beta-lactamase superfamily"/>
    <property type="match status" value="1"/>
</dbReference>
<dbReference type="GO" id="GO:0008270">
    <property type="term" value="F:zinc ion binding"/>
    <property type="evidence" value="ECO:0007669"/>
    <property type="project" value="InterPro"/>
</dbReference>
<keyword evidence="4" id="KW-1185">Reference proteome</keyword>
<feature type="domain" description="Zn(2)-C6 fungal-type" evidence="2">
    <location>
        <begin position="378"/>
        <end position="405"/>
    </location>
</feature>
<dbReference type="AlphaFoldDB" id="A0A395RS36"/>
<dbReference type="Pfam" id="PF00144">
    <property type="entry name" value="Beta-lactamase"/>
    <property type="match status" value="1"/>
</dbReference>
<sequence length="810" mass="90437">MATIHGICSPKFQRVRSILESYIESGEELGASITINIDDKVVVDIWGGHKDEERKEPWEEDTIVNVFSSTKTVISLAVLILVDRGMIDVHERVSKYWPEFGQNGKGDVLVRHLLSYASGVSGWEEALTVEDLYDLEKSTAMLARQAPWWTPGTASGYHALTYGHLLGELVRRVSGKSLREFVATEISGPSDADFQIGASEDTWDRITPIVPPDNTGIMPDFEAGSVQARTLLNPPVDPNCANSEGWRNAEIGAANGHGNSRSLARILSAVSLGGTIAGKRVLKEETVKLIFEEQQSGNDLVLKIPFKVGIGFGLTPCVALDWLPEGNVCFWGGWGGSFVVMDLDRRMTISYTMNKMGSGLMNPKRAIGPLDNRKTLTRCQSCAKRRIKCQGDFPCEYCVRTNKTCLPQAVPVNKVKFVRCTSFQPSSQVAGPPTHVTPGPDLTYLNYFDFFMQRCQFTKTSNNLGSDLLPLVQACAPLREVTIAIGALEASRRATVNVGRDRPPPRIVAFGSYGRSIQMLQVLLQSSDASRCEGMLWCTLLLGLFELMTQVSGDPWANHMLYGTSRILQASGMRKPSDRLGEQFFGAFNWLEANRAILYGQDTILSRGEWQNRHEPLPSPLNSRADAMFEIFVEISSFSKRFFDQIECIPEQVRTCHPRIYSLAQEGRIYQQRLQQSHNQILALEPRLDSHGNLALTLYHALDLFLCMNYTFYALWDEDGIPRLSADNIEDHVSAIISHVREILDHSNISGLLLLFPLRMAGANTVEPSQKDQILRLLRKISEKGFVVSNRIVVDLEEVWAYKDLLRVDT</sequence>